<name>A0A059QCP0_9BACT</name>
<reference evidence="3" key="1">
    <citation type="submission" date="2013-06" db="EMBL/GenBank/DDBJ databases">
        <title>Functional metagenomics reveals novel beta-galactosidases not predictable from gene sequences.</title>
        <authorList>
            <person name="Cheng J."/>
            <person name="Engel K."/>
            <person name="Romantsov T."/>
            <person name="Neufeld J.D."/>
            <person name="Rose D.R."/>
            <person name="Charles T.C."/>
        </authorList>
    </citation>
    <scope>NUCLEOTIDE SEQUENCE</scope>
</reference>
<proteinExistence type="predicted"/>
<feature type="compositionally biased region" description="Pro residues" evidence="1">
    <location>
        <begin position="62"/>
        <end position="72"/>
    </location>
</feature>
<sequence length="168" mass="17312">MRALIMMMLFAIAGCVAPSPSTQASADAPPVASQAPTPQPSTTREPLPVATPQKPRIGQPVKMPPMSDPLPPERVQVPSPVRVVRSCRVDSDCVVKNIGNCCGYYPACINKASPTDPAGVKAQCTQGGMASACGFPTIEGCRCANGQCIAGVAALDPSQDPPASDPVR</sequence>
<protein>
    <recommendedName>
        <fullName evidence="4">Secreted protein</fullName>
    </recommendedName>
</protein>
<evidence type="ECO:0000313" key="3">
    <source>
        <dbReference type="EMBL" id="AGW45514.1"/>
    </source>
</evidence>
<feature type="chain" id="PRO_5001579103" description="Secreted protein" evidence="2">
    <location>
        <begin position="27"/>
        <end position="168"/>
    </location>
</feature>
<evidence type="ECO:0008006" key="4">
    <source>
        <dbReference type="Google" id="ProtNLM"/>
    </source>
</evidence>
<feature type="compositionally biased region" description="Polar residues" evidence="1">
    <location>
        <begin position="34"/>
        <end position="44"/>
    </location>
</feature>
<feature type="signal peptide" evidence="2">
    <location>
        <begin position="1"/>
        <end position="26"/>
    </location>
</feature>
<organism evidence="3">
    <name type="scientific">uncultured bacterium Lac36W</name>
    <dbReference type="NCBI Taxonomy" id="1403001"/>
    <lineage>
        <taxon>Bacteria</taxon>
        <taxon>environmental samples</taxon>
    </lineage>
</organism>
<dbReference type="EMBL" id="KF255993">
    <property type="protein sequence ID" value="AGW45514.1"/>
    <property type="molecule type" value="Genomic_DNA"/>
</dbReference>
<dbReference type="PROSITE" id="PS51257">
    <property type="entry name" value="PROKAR_LIPOPROTEIN"/>
    <property type="match status" value="1"/>
</dbReference>
<dbReference type="AlphaFoldDB" id="A0A059QCP0"/>
<accession>A0A059QCP0</accession>
<evidence type="ECO:0000256" key="2">
    <source>
        <dbReference type="SAM" id="SignalP"/>
    </source>
</evidence>
<keyword evidence="2" id="KW-0732">Signal</keyword>
<evidence type="ECO:0000256" key="1">
    <source>
        <dbReference type="SAM" id="MobiDB-lite"/>
    </source>
</evidence>
<feature type="region of interest" description="Disordered" evidence="1">
    <location>
        <begin position="22"/>
        <end position="75"/>
    </location>
</feature>